<dbReference type="InterPro" id="IPR003789">
    <property type="entry name" value="Asn/Gln_tRNA_amidoTrase-B-like"/>
</dbReference>
<dbReference type="Gene3D" id="1.10.10.410">
    <property type="match status" value="1"/>
</dbReference>
<accession>A0ABY6GHA1</accession>
<dbReference type="InterPro" id="IPR023168">
    <property type="entry name" value="GatB_Yqey_C_2"/>
</dbReference>
<dbReference type="EMBL" id="CP107052">
    <property type="protein sequence ID" value="UYH50624.1"/>
    <property type="molecule type" value="Genomic_DNA"/>
</dbReference>
<evidence type="ECO:0000313" key="1">
    <source>
        <dbReference type="EMBL" id="UYH50624.1"/>
    </source>
</evidence>
<sequence>MSLRDRINEDLKTAMKARDMTRVAQLRAITSRFKDLDIELRAKDAALDEGTMLSALRSMIKSRRESAALYRQGDRPELAEKEEAEIATIEHYLPPPLSDADLEIIVQKALSETGAHSVKDLKNVMSWLRAQHGAQLDMGKMSVLVKAKLG</sequence>
<dbReference type="InterPro" id="IPR042184">
    <property type="entry name" value="YqeY/Aim41_N"/>
</dbReference>
<keyword evidence="2" id="KW-1185">Reference proteome</keyword>
<evidence type="ECO:0000313" key="2">
    <source>
        <dbReference type="Proteomes" id="UP001163831"/>
    </source>
</evidence>
<dbReference type="InterPro" id="IPR019004">
    <property type="entry name" value="YqeY/Aim41"/>
</dbReference>
<organism evidence="1 2">
    <name type="scientific">Candidatus Kirkpatrickella diaphorinae</name>
    <dbReference type="NCBI Taxonomy" id="2984322"/>
    <lineage>
        <taxon>Bacteria</taxon>
        <taxon>Pseudomonadati</taxon>
        <taxon>Pseudomonadota</taxon>
        <taxon>Alphaproteobacteria</taxon>
        <taxon>Acetobacterales</taxon>
        <taxon>Acetobacteraceae</taxon>
        <taxon>Candidatus Kirkpatrickella</taxon>
    </lineage>
</organism>
<name>A0ABY6GHA1_9PROT</name>
<protein>
    <submittedName>
        <fullName evidence="1">GatB/YqeY domain-containing protein</fullName>
    </submittedName>
</protein>
<gene>
    <name evidence="1" type="ORF">N5W20_05720</name>
</gene>
<dbReference type="SUPFAM" id="SSF89095">
    <property type="entry name" value="GatB/YqeY motif"/>
    <property type="match status" value="1"/>
</dbReference>
<reference evidence="1" key="1">
    <citation type="submission" date="2022-10" db="EMBL/GenBank/DDBJ databases">
        <title>Candidatus Kirkpatrella diaphorinas gen. nov., sp. nov., an uncultured endosymbiont identified in a population of Diaphorina citri from Hawaii.</title>
        <authorList>
            <person name="Henry E.M."/>
            <person name="Carlson C.R."/>
            <person name="Kuo Y.-W."/>
        </authorList>
    </citation>
    <scope>NUCLEOTIDE SEQUENCE</scope>
    <source>
        <strain evidence="1">CADCRV1</strain>
    </source>
</reference>
<dbReference type="Pfam" id="PF09424">
    <property type="entry name" value="YqeY"/>
    <property type="match status" value="1"/>
</dbReference>
<dbReference type="PANTHER" id="PTHR28055">
    <property type="entry name" value="ALTERED INHERITANCE OF MITOCHONDRIA PROTEIN 41, MITOCHONDRIAL"/>
    <property type="match status" value="1"/>
</dbReference>
<proteinExistence type="predicted"/>
<dbReference type="PANTHER" id="PTHR28055:SF1">
    <property type="entry name" value="ALTERED INHERITANCE OF MITOCHONDRIA PROTEIN 41, MITOCHONDRIAL"/>
    <property type="match status" value="1"/>
</dbReference>
<dbReference type="Proteomes" id="UP001163831">
    <property type="component" value="Chromosome"/>
</dbReference>
<dbReference type="RefSeq" id="WP_319806210.1">
    <property type="nucleotide sequence ID" value="NZ_CP107052.1"/>
</dbReference>
<dbReference type="Gene3D" id="1.10.1510.10">
    <property type="entry name" value="Uncharacterised protein YqeY/AIM41 PF09424, N-terminal domain"/>
    <property type="match status" value="1"/>
</dbReference>